<evidence type="ECO:0000313" key="3">
    <source>
        <dbReference type="Proteomes" id="UP000076632"/>
    </source>
</evidence>
<dbReference type="STRING" id="1328760.A0A164ZKP2"/>
<dbReference type="Gene3D" id="2.100.10.30">
    <property type="entry name" value="Jacalin-like lectin domain"/>
    <property type="match status" value="2"/>
</dbReference>
<evidence type="ECO:0000259" key="1">
    <source>
        <dbReference type="PROSITE" id="PS50181"/>
    </source>
</evidence>
<organism evidence="2 3">
    <name type="scientific">Xylona heveae (strain CBS 132557 / TC161)</name>
    <dbReference type="NCBI Taxonomy" id="1328760"/>
    <lineage>
        <taxon>Eukaryota</taxon>
        <taxon>Fungi</taxon>
        <taxon>Dikarya</taxon>
        <taxon>Ascomycota</taxon>
        <taxon>Pezizomycotina</taxon>
        <taxon>Xylonomycetes</taxon>
        <taxon>Xylonales</taxon>
        <taxon>Xylonaceae</taxon>
        <taxon>Xylona</taxon>
    </lineage>
</organism>
<dbReference type="InterPro" id="IPR036047">
    <property type="entry name" value="F-box-like_dom_sf"/>
</dbReference>
<keyword evidence="3" id="KW-1185">Reference proteome</keyword>
<dbReference type="InterPro" id="IPR001810">
    <property type="entry name" value="F-box_dom"/>
</dbReference>
<feature type="domain" description="F-box" evidence="1">
    <location>
        <begin position="171"/>
        <end position="217"/>
    </location>
</feature>
<dbReference type="PROSITE" id="PS50181">
    <property type="entry name" value="FBOX"/>
    <property type="match status" value="1"/>
</dbReference>
<dbReference type="SUPFAM" id="SSF51101">
    <property type="entry name" value="Mannose-binding lectins"/>
    <property type="match status" value="2"/>
</dbReference>
<dbReference type="Proteomes" id="UP000076632">
    <property type="component" value="Unassembled WGS sequence"/>
</dbReference>
<proteinExistence type="predicted"/>
<dbReference type="SUPFAM" id="SSF81383">
    <property type="entry name" value="F-box domain"/>
    <property type="match status" value="1"/>
</dbReference>
<protein>
    <recommendedName>
        <fullName evidence="1">F-box domain-containing protein</fullName>
    </recommendedName>
</protein>
<dbReference type="RefSeq" id="XP_018184767.1">
    <property type="nucleotide sequence ID" value="XM_018336411.1"/>
</dbReference>
<dbReference type="OrthoDB" id="5273847at2759"/>
<accession>A0A164ZKP2</accession>
<name>A0A164ZKP2_XYLHT</name>
<dbReference type="AlphaFoldDB" id="A0A164ZKP2"/>
<dbReference type="GeneID" id="28901548"/>
<dbReference type="InParanoid" id="A0A164ZKP2"/>
<gene>
    <name evidence="2" type="ORF">L228DRAFT_286069</name>
</gene>
<dbReference type="EMBL" id="KV407467">
    <property type="protein sequence ID" value="KZF19212.1"/>
    <property type="molecule type" value="Genomic_DNA"/>
</dbReference>
<reference evidence="2 3" key="1">
    <citation type="journal article" date="2016" name="Fungal Biol.">
        <title>The genome of Xylona heveae provides a window into fungal endophytism.</title>
        <authorList>
            <person name="Gazis R."/>
            <person name="Kuo A."/>
            <person name="Riley R."/>
            <person name="LaButti K."/>
            <person name="Lipzen A."/>
            <person name="Lin J."/>
            <person name="Amirebrahimi M."/>
            <person name="Hesse C.N."/>
            <person name="Spatafora J.W."/>
            <person name="Henrissat B."/>
            <person name="Hainaut M."/>
            <person name="Grigoriev I.V."/>
            <person name="Hibbett D.S."/>
        </authorList>
    </citation>
    <scope>NUCLEOTIDE SEQUENCE [LARGE SCALE GENOMIC DNA]</scope>
    <source>
        <strain evidence="2 3">TC161</strain>
    </source>
</reference>
<dbReference type="InterPro" id="IPR036404">
    <property type="entry name" value="Jacalin-like_lectin_dom_sf"/>
</dbReference>
<sequence length="772" mass="87524">MLPYRCYICGLPLGQFTRSWLDRLTCVRWHGSQVQIIPDSYRQGVEFRSPLGIYLAGVQEDGWFLFAIHTACYNILRLALQATSSDEMLASVCDFFYSMPFEKLFEASDASLQVEFDGWDIFYHPDPRIINNGQKEYLFANPNALEWRDLNIDQSVKGDIQIVNIFVRQKSDDLRKLPPELLDSIIQHLPTKDVRNLFIVSPAAALLRLTPTFWSHRLMQDLPFIELIKGDLDNGISTETRYKCLSNILRHGIGQAADSLRNLQRIYRQAHQVCHTLQLRELMIPPEVSFENTDHGNPPGVNYVSGPHGSEYVDIPLLENSLYFSSFAINKTRYLSGVRIGSHKACSGYGFHYQETLHVLPNYLSAGKVRMSFCHTNGGYVKLGFTTSNNEEAFIGSTSGISISQSEIAVKKSSIMRLEFDHYKIVSIKVGQPGRLKPLILWQPLPPAICKISPLTPSQFTFANDDFREMCYFGGSNGCHLDKLIQIDSFSIGSGFGISGLEFVYIGGKRIQWGSCFGTRQCRLIDGPGGERIVAMRAASSDVGIVQIRLRTNAHRELVFKSTRRAVPLPSPFEEGFITGFHGYFQEKPDLFTGARFLKAIGCLSEPLETPLFVGKQLYQQPNLELSRQARSTTERLSWESHVSFAPLDNIQTITVMHNEHQRLTGLKFTYSDNRLDMILANFICESKDTQEESLAAHEQIMQVTCHYKMEKLLPGKKFLKGLKFTTNQRVIDFGSKSSAVEDVTFQLDAQLPKGLYWIYNVAFDQLFCNFQ</sequence>
<evidence type="ECO:0000313" key="2">
    <source>
        <dbReference type="EMBL" id="KZF19212.1"/>
    </source>
</evidence>